<dbReference type="STRING" id="648757.Rvan_2090"/>
<dbReference type="InterPro" id="IPR014710">
    <property type="entry name" value="RmlC-like_jellyroll"/>
</dbReference>
<protein>
    <submittedName>
        <fullName evidence="1">Uncharacterized protein</fullName>
    </submittedName>
</protein>
<dbReference type="KEGG" id="rva:Rvan_2090"/>
<dbReference type="AlphaFoldDB" id="E3I216"/>
<evidence type="ECO:0000313" key="2">
    <source>
        <dbReference type="Proteomes" id="UP000001399"/>
    </source>
</evidence>
<dbReference type="HOGENOM" id="CLU_2411281_0_0_5"/>
<dbReference type="eggNOG" id="COG1917">
    <property type="taxonomic scope" value="Bacteria"/>
</dbReference>
<dbReference type="Proteomes" id="UP000001399">
    <property type="component" value="Chromosome"/>
</dbReference>
<dbReference type="InterPro" id="IPR011051">
    <property type="entry name" value="RmlC_Cupin_sf"/>
</dbReference>
<sequence>MWLRGSMSIIIMNKRSRITRPQAIKAKPLRRNRLERNRSRVDADDRSKLLWRSRGFAETYYVLSGTARWTAEGVTHERAPGSFILIRRTSCM</sequence>
<proteinExistence type="predicted"/>
<dbReference type="EMBL" id="CP002292">
    <property type="protein sequence ID" value="ADP71317.1"/>
    <property type="molecule type" value="Genomic_DNA"/>
</dbReference>
<reference evidence="2" key="1">
    <citation type="journal article" date="2011" name="J. Bacteriol.">
        <title>Genome sequences of eight morphologically diverse alphaproteobacteria.</title>
        <authorList>
            <consortium name="US DOE Joint Genome Institute"/>
            <person name="Brown P.J."/>
            <person name="Kysela D.T."/>
            <person name="Buechlein A."/>
            <person name="Hemmerich C."/>
            <person name="Brun Y.V."/>
        </authorList>
    </citation>
    <scope>NUCLEOTIDE SEQUENCE [LARGE SCALE GENOMIC DNA]</scope>
    <source>
        <strain evidence="2">ATCC 17100 / ATH 3.1.1 / DSM 162 / LMG 4299</strain>
    </source>
</reference>
<accession>E3I216</accession>
<dbReference type="Gene3D" id="2.60.120.10">
    <property type="entry name" value="Jelly Rolls"/>
    <property type="match status" value="1"/>
</dbReference>
<name>E3I216_RHOVT</name>
<gene>
    <name evidence="1" type="ordered locus">Rvan_2090</name>
</gene>
<keyword evidence="2" id="KW-1185">Reference proteome</keyword>
<organism evidence="1 2">
    <name type="scientific">Rhodomicrobium vannielii (strain ATCC 17100 / DSM 162 / LMG 4299 / NCIMB 10020 / ATH 3.1.1)</name>
    <dbReference type="NCBI Taxonomy" id="648757"/>
    <lineage>
        <taxon>Bacteria</taxon>
        <taxon>Pseudomonadati</taxon>
        <taxon>Pseudomonadota</taxon>
        <taxon>Alphaproteobacteria</taxon>
        <taxon>Hyphomicrobiales</taxon>
        <taxon>Hyphomicrobiaceae</taxon>
        <taxon>Rhodomicrobium</taxon>
    </lineage>
</organism>
<evidence type="ECO:0000313" key="1">
    <source>
        <dbReference type="EMBL" id="ADP71317.1"/>
    </source>
</evidence>
<dbReference type="SUPFAM" id="SSF51182">
    <property type="entry name" value="RmlC-like cupins"/>
    <property type="match status" value="1"/>
</dbReference>